<dbReference type="GO" id="GO:0016787">
    <property type="term" value="F:hydrolase activity"/>
    <property type="evidence" value="ECO:0007669"/>
    <property type="project" value="UniProtKB-KW"/>
</dbReference>
<accession>A0ABV6RR31</accession>
<evidence type="ECO:0000256" key="1">
    <source>
        <dbReference type="ARBA" id="ARBA00008136"/>
    </source>
</evidence>
<evidence type="ECO:0000256" key="4">
    <source>
        <dbReference type="ARBA" id="ARBA00022801"/>
    </source>
</evidence>
<evidence type="ECO:0000256" key="6">
    <source>
        <dbReference type="ARBA" id="ARBA00023125"/>
    </source>
</evidence>
<keyword evidence="11" id="KW-1185">Reference proteome</keyword>
<dbReference type="InterPro" id="IPR036590">
    <property type="entry name" value="SRAP-like"/>
</dbReference>
<evidence type="ECO:0000256" key="9">
    <source>
        <dbReference type="SAM" id="MobiDB-lite"/>
    </source>
</evidence>
<feature type="compositionally biased region" description="Acidic residues" evidence="9">
    <location>
        <begin position="221"/>
        <end position="243"/>
    </location>
</feature>
<evidence type="ECO:0000313" key="11">
    <source>
        <dbReference type="Proteomes" id="UP001589896"/>
    </source>
</evidence>
<dbReference type="EC" id="3.4.-.-" evidence="8"/>
<evidence type="ECO:0000256" key="5">
    <source>
        <dbReference type="ARBA" id="ARBA00023124"/>
    </source>
</evidence>
<dbReference type="SUPFAM" id="SSF143081">
    <property type="entry name" value="BB1717-like"/>
    <property type="match status" value="1"/>
</dbReference>
<evidence type="ECO:0000256" key="2">
    <source>
        <dbReference type="ARBA" id="ARBA00022670"/>
    </source>
</evidence>
<comment type="similarity">
    <text evidence="1 8">Belongs to the SOS response-associated peptidase family.</text>
</comment>
<reference evidence="10 11" key="1">
    <citation type="submission" date="2024-09" db="EMBL/GenBank/DDBJ databases">
        <authorList>
            <person name="Sun Q."/>
            <person name="Mori K."/>
        </authorList>
    </citation>
    <scope>NUCLEOTIDE SEQUENCE [LARGE SCALE GENOMIC DNA]</scope>
    <source>
        <strain evidence="10 11">KCTC 23076</strain>
    </source>
</reference>
<dbReference type="PANTHER" id="PTHR13604">
    <property type="entry name" value="DC12-RELATED"/>
    <property type="match status" value="1"/>
</dbReference>
<evidence type="ECO:0000256" key="3">
    <source>
        <dbReference type="ARBA" id="ARBA00022763"/>
    </source>
</evidence>
<gene>
    <name evidence="10" type="ORF">ACFFGH_16435</name>
</gene>
<evidence type="ECO:0000313" key="10">
    <source>
        <dbReference type="EMBL" id="MFC0679425.1"/>
    </source>
</evidence>
<dbReference type="InterPro" id="IPR003738">
    <property type="entry name" value="SRAP"/>
</dbReference>
<protein>
    <recommendedName>
        <fullName evidence="8">Abasic site processing protein</fullName>
        <ecNumber evidence="8">3.4.-.-</ecNumber>
    </recommendedName>
</protein>
<evidence type="ECO:0000256" key="8">
    <source>
        <dbReference type="RuleBase" id="RU364100"/>
    </source>
</evidence>
<keyword evidence="5" id="KW-0190">Covalent protein-DNA linkage</keyword>
<dbReference type="Pfam" id="PF02586">
    <property type="entry name" value="SRAP"/>
    <property type="match status" value="1"/>
</dbReference>
<name>A0ABV6RR31_9GAMM</name>
<dbReference type="Proteomes" id="UP001589896">
    <property type="component" value="Unassembled WGS sequence"/>
</dbReference>
<comment type="caution">
    <text evidence="10">The sequence shown here is derived from an EMBL/GenBank/DDBJ whole genome shotgun (WGS) entry which is preliminary data.</text>
</comment>
<dbReference type="EMBL" id="JBHLTG010000003">
    <property type="protein sequence ID" value="MFC0679425.1"/>
    <property type="molecule type" value="Genomic_DNA"/>
</dbReference>
<keyword evidence="2 8" id="KW-0645">Protease</keyword>
<sequence length="243" mass="27276">MRRFVQAFVPDALPSGLPAEVADALGSAPDRYNIAKRKPAAVIFDRGDGLRVEDFDWGLVPRWSKLPETRYTTVTARLERAPSSRIFKRPWESTRCVVPMTGYYKWDRGAKPARPYFIQPESGEVLFAAGLWDHWDKDEPELYSFAILTHRNPAIPPPLVPDGPLFMPAAKVAEWIRGPSAPAGFLLRMSQPALEAYPVSRRIRSPDVDDYTLLEPAAAVDPEEAGTPEDGLLDDDIWDDEDE</sequence>
<evidence type="ECO:0000256" key="7">
    <source>
        <dbReference type="ARBA" id="ARBA00023239"/>
    </source>
</evidence>
<keyword evidence="7" id="KW-0456">Lyase</keyword>
<dbReference type="PANTHER" id="PTHR13604:SF0">
    <property type="entry name" value="ABASIC SITE PROCESSING PROTEIN HMCES"/>
    <property type="match status" value="1"/>
</dbReference>
<feature type="region of interest" description="Disordered" evidence="9">
    <location>
        <begin position="217"/>
        <end position="243"/>
    </location>
</feature>
<keyword evidence="6" id="KW-0238">DNA-binding</keyword>
<dbReference type="Gene3D" id="3.90.1680.10">
    <property type="entry name" value="SOS response associated peptidase-like"/>
    <property type="match status" value="1"/>
</dbReference>
<organism evidence="10 11">
    <name type="scientific">Lysobacter korlensis</name>
    <dbReference type="NCBI Taxonomy" id="553636"/>
    <lineage>
        <taxon>Bacteria</taxon>
        <taxon>Pseudomonadati</taxon>
        <taxon>Pseudomonadota</taxon>
        <taxon>Gammaproteobacteria</taxon>
        <taxon>Lysobacterales</taxon>
        <taxon>Lysobacteraceae</taxon>
        <taxon>Lysobacter</taxon>
    </lineage>
</organism>
<dbReference type="RefSeq" id="WP_386670157.1">
    <property type="nucleotide sequence ID" value="NZ_JBHLTG010000003.1"/>
</dbReference>
<keyword evidence="4 8" id="KW-0378">Hydrolase</keyword>
<proteinExistence type="inferred from homology"/>
<keyword evidence="3" id="KW-0227">DNA damage</keyword>